<dbReference type="EMBL" id="JBANRG010000071">
    <property type="protein sequence ID" value="KAK7439768.1"/>
    <property type="molecule type" value="Genomic_DNA"/>
</dbReference>
<dbReference type="CDD" id="cd03250">
    <property type="entry name" value="ABCC_MRP_domain1"/>
    <property type="match status" value="1"/>
</dbReference>
<protein>
    <submittedName>
        <fullName evidence="11">Uncharacterized protein</fullName>
    </submittedName>
</protein>
<dbReference type="Pfam" id="PF00005">
    <property type="entry name" value="ABC_tran"/>
    <property type="match status" value="1"/>
</dbReference>
<dbReference type="InterPro" id="IPR003439">
    <property type="entry name" value="ABC_transporter-like_ATP-bd"/>
</dbReference>
<evidence type="ECO:0000313" key="12">
    <source>
        <dbReference type="Proteomes" id="UP001498398"/>
    </source>
</evidence>
<reference evidence="11 12" key="1">
    <citation type="submission" date="2024-01" db="EMBL/GenBank/DDBJ databases">
        <title>A draft genome for the cacao thread blight pathogen Marasmiellus scandens.</title>
        <authorList>
            <person name="Baruah I.K."/>
            <person name="Leung J."/>
            <person name="Bukari Y."/>
            <person name="Amoako-Attah I."/>
            <person name="Meinhardt L.W."/>
            <person name="Bailey B.A."/>
            <person name="Cohen S.P."/>
        </authorList>
    </citation>
    <scope>NUCLEOTIDE SEQUENCE [LARGE SCALE GENOMIC DNA]</scope>
    <source>
        <strain evidence="11 12">GH-19</strain>
    </source>
</reference>
<evidence type="ECO:0000256" key="8">
    <source>
        <dbReference type="SAM" id="Phobius"/>
    </source>
</evidence>
<evidence type="ECO:0000256" key="7">
    <source>
        <dbReference type="ARBA" id="ARBA00023136"/>
    </source>
</evidence>
<keyword evidence="5" id="KW-0067">ATP-binding</keyword>
<feature type="transmembrane region" description="Helical" evidence="8">
    <location>
        <begin position="944"/>
        <end position="968"/>
    </location>
</feature>
<dbReference type="InterPro" id="IPR036640">
    <property type="entry name" value="ABC1_TM_sf"/>
</dbReference>
<feature type="domain" description="ABC transporter" evidence="9">
    <location>
        <begin position="656"/>
        <end position="897"/>
    </location>
</feature>
<sequence length="987" mass="110039">MTLRIPEIPAYVAVVSVCSLLLHAGVSKFFQPRSRPADHREANDEDKNISGQGRNPRIILASRTLKVLGCLVLLGLTIGAAIEGKCGSIAAELEVSVHIMRAVPLTCFLFAYASCLAILSLLPSIRHEWKSIFRKHLNVILLVPFLLYIYRDILPLGTYTYQPIDACEGHYLWTKIGVLGLTSVVLPLFTPREYIPADPNNPMHKPNPEQTCSVFSLLCIIFMDNVVFSARTVEHLAFEQLPPLGDWDFASTLRRKYFKNLDTFSGAPRRKLIWGILQSFWPAFIQMAIFMGPIKAFAAVLSPFVLNKLLKYLETGGENATVRPWVWILGLFFSPVLEAVSYEWFFRVAMHTEVRVEALIQQLVFEHALRMRVKNEVAMVAKPEETADGPGNVKPQGVEKDGGGNQNVYGKINNLVTTDLQTLLQSVDVFLGLGAVPLELVAYGVFLYSILGWSALVGIGVAILLSPIPTFLTKLGAQVQSRKMKKTDSRVQTFSDTINVLRMVKLFGWEARMSQLIGEKRAEELKLIRWKMGLDLGMNASNLVISFVTMASTFAVHSIVRKQRLTASVVFSSMAVFDLFGLYIRFIFMTINQVISAGISMNRITEFLQDTELLDEDPNEKFAIAPSSSSEPPPAHKDDIGFCNATFAWSKELYQNRGTDSGAATPTSAHPGRRFILQIEDKVVFEKDHLNLIVGPTASGKTALLMGLLGEMHFIHPSDRTSGESMSWVNLPRECGIAYAPQESWVLNRTIKDNIIFSSEFDEVRYKKVIYQCALERDLSLFKAGDETEVGERGQTLSGGQKARLTLARAVYSNAQIVILDDVLAALDVHTSKWIVEKCFAGDLLEGRTIIMVTHNVDLVKPLAKYIVTMKDGRVIDQDHISKAHQSSRELIMKLRKENDGEPKPEESEGQQDGKLVMDEEIAIGRVGLSSLKLYASGLSGGRIVLFFSLFFIGLALATLTTTFQTWYLGHWAAQYEFQAPEDIPVL</sequence>
<dbReference type="Gene3D" id="3.40.50.300">
    <property type="entry name" value="P-loop containing nucleotide triphosphate hydrolases"/>
    <property type="match status" value="1"/>
</dbReference>
<keyword evidence="3 8" id="KW-0812">Transmembrane</keyword>
<dbReference type="InterPro" id="IPR027417">
    <property type="entry name" value="P-loop_NTPase"/>
</dbReference>
<feature type="transmembrane region" description="Helical" evidence="8">
    <location>
        <begin position="64"/>
        <end position="82"/>
    </location>
</feature>
<dbReference type="SMART" id="SM00382">
    <property type="entry name" value="AAA"/>
    <property type="match status" value="1"/>
</dbReference>
<name>A0ABR1IUI2_9AGAR</name>
<feature type="transmembrane region" description="Helical" evidence="8">
    <location>
        <begin position="325"/>
        <end position="345"/>
    </location>
</feature>
<evidence type="ECO:0000259" key="9">
    <source>
        <dbReference type="PROSITE" id="PS50893"/>
    </source>
</evidence>
<keyword evidence="12" id="KW-1185">Reference proteome</keyword>
<feature type="transmembrane region" description="Helical" evidence="8">
    <location>
        <begin position="429"/>
        <end position="450"/>
    </location>
</feature>
<feature type="transmembrane region" description="Helical" evidence="8">
    <location>
        <begin position="279"/>
        <end position="305"/>
    </location>
</feature>
<evidence type="ECO:0000256" key="4">
    <source>
        <dbReference type="ARBA" id="ARBA00022741"/>
    </source>
</evidence>
<feature type="transmembrane region" description="Helical" evidence="8">
    <location>
        <begin position="12"/>
        <end position="30"/>
    </location>
</feature>
<dbReference type="InterPro" id="IPR011527">
    <property type="entry name" value="ABC1_TM_dom"/>
</dbReference>
<dbReference type="PANTHER" id="PTHR24223">
    <property type="entry name" value="ATP-BINDING CASSETTE SUB-FAMILY C"/>
    <property type="match status" value="1"/>
</dbReference>
<feature type="transmembrane region" description="Helical" evidence="8">
    <location>
        <begin position="536"/>
        <end position="559"/>
    </location>
</feature>
<feature type="transmembrane region" description="Helical" evidence="8">
    <location>
        <begin position="565"/>
        <end position="584"/>
    </location>
</feature>
<keyword evidence="7 8" id="KW-0472">Membrane</keyword>
<dbReference type="Proteomes" id="UP001498398">
    <property type="component" value="Unassembled WGS sequence"/>
</dbReference>
<evidence type="ECO:0000256" key="5">
    <source>
        <dbReference type="ARBA" id="ARBA00022840"/>
    </source>
</evidence>
<dbReference type="InterPro" id="IPR003593">
    <property type="entry name" value="AAA+_ATPase"/>
</dbReference>
<comment type="subcellular location">
    <subcellularLocation>
        <location evidence="1">Membrane</location>
    </subcellularLocation>
</comment>
<evidence type="ECO:0000256" key="3">
    <source>
        <dbReference type="ARBA" id="ARBA00022692"/>
    </source>
</evidence>
<proteinExistence type="predicted"/>
<evidence type="ECO:0000259" key="10">
    <source>
        <dbReference type="PROSITE" id="PS50929"/>
    </source>
</evidence>
<feature type="transmembrane region" description="Helical" evidence="8">
    <location>
        <begin position="456"/>
        <end position="477"/>
    </location>
</feature>
<dbReference type="PROSITE" id="PS50893">
    <property type="entry name" value="ABC_TRANSPORTER_2"/>
    <property type="match status" value="1"/>
</dbReference>
<dbReference type="PROSITE" id="PS50929">
    <property type="entry name" value="ABC_TM1F"/>
    <property type="match status" value="1"/>
</dbReference>
<feature type="transmembrane region" description="Helical" evidence="8">
    <location>
        <begin position="102"/>
        <end position="125"/>
    </location>
</feature>
<dbReference type="SUPFAM" id="SSF52540">
    <property type="entry name" value="P-loop containing nucleoside triphosphate hydrolases"/>
    <property type="match status" value="1"/>
</dbReference>
<feature type="transmembrane region" description="Helical" evidence="8">
    <location>
        <begin position="132"/>
        <end position="150"/>
    </location>
</feature>
<evidence type="ECO:0000313" key="11">
    <source>
        <dbReference type="EMBL" id="KAK7439768.1"/>
    </source>
</evidence>
<keyword evidence="2" id="KW-0813">Transport</keyword>
<dbReference type="PANTHER" id="PTHR24223:SF356">
    <property type="entry name" value="ATP-BINDING CASSETTE TRANSPORTER ABC4"/>
    <property type="match status" value="1"/>
</dbReference>
<dbReference type="InterPro" id="IPR050173">
    <property type="entry name" value="ABC_transporter_C-like"/>
</dbReference>
<evidence type="ECO:0000256" key="1">
    <source>
        <dbReference type="ARBA" id="ARBA00004370"/>
    </source>
</evidence>
<evidence type="ECO:0000256" key="6">
    <source>
        <dbReference type="ARBA" id="ARBA00022989"/>
    </source>
</evidence>
<dbReference type="Pfam" id="PF00664">
    <property type="entry name" value="ABC_membrane"/>
    <property type="match status" value="1"/>
</dbReference>
<comment type="caution">
    <text evidence="11">The sequence shown here is derived from an EMBL/GenBank/DDBJ whole genome shotgun (WGS) entry which is preliminary data.</text>
</comment>
<accession>A0ABR1IUI2</accession>
<feature type="transmembrane region" description="Helical" evidence="8">
    <location>
        <begin position="170"/>
        <end position="189"/>
    </location>
</feature>
<dbReference type="PROSITE" id="PS00211">
    <property type="entry name" value="ABC_TRANSPORTER_1"/>
    <property type="match status" value="1"/>
</dbReference>
<keyword evidence="4" id="KW-0547">Nucleotide-binding</keyword>
<keyword evidence="6 8" id="KW-1133">Transmembrane helix</keyword>
<dbReference type="Gene3D" id="1.20.1560.10">
    <property type="entry name" value="ABC transporter type 1, transmembrane domain"/>
    <property type="match status" value="1"/>
</dbReference>
<feature type="domain" description="ABC transmembrane type-1" evidence="10">
    <location>
        <begin position="296"/>
        <end position="596"/>
    </location>
</feature>
<dbReference type="CDD" id="cd18596">
    <property type="entry name" value="ABC_6TM_VMR1_D1_like"/>
    <property type="match status" value="1"/>
</dbReference>
<dbReference type="InterPro" id="IPR017871">
    <property type="entry name" value="ABC_transporter-like_CS"/>
</dbReference>
<evidence type="ECO:0000256" key="2">
    <source>
        <dbReference type="ARBA" id="ARBA00022448"/>
    </source>
</evidence>
<organism evidence="11 12">
    <name type="scientific">Marasmiellus scandens</name>
    <dbReference type="NCBI Taxonomy" id="2682957"/>
    <lineage>
        <taxon>Eukaryota</taxon>
        <taxon>Fungi</taxon>
        <taxon>Dikarya</taxon>
        <taxon>Basidiomycota</taxon>
        <taxon>Agaricomycotina</taxon>
        <taxon>Agaricomycetes</taxon>
        <taxon>Agaricomycetidae</taxon>
        <taxon>Agaricales</taxon>
        <taxon>Marasmiineae</taxon>
        <taxon>Omphalotaceae</taxon>
        <taxon>Marasmiellus</taxon>
    </lineage>
</organism>
<gene>
    <name evidence="11" type="ORF">VKT23_017343</name>
</gene>
<dbReference type="SUPFAM" id="SSF90123">
    <property type="entry name" value="ABC transporter transmembrane region"/>
    <property type="match status" value="1"/>
</dbReference>